<dbReference type="InterPro" id="IPR001192">
    <property type="entry name" value="PI-PLC_fam"/>
</dbReference>
<keyword evidence="25" id="KW-1185">Reference proteome</keyword>
<dbReference type="CDD" id="cd13361">
    <property type="entry name" value="PH_PLC_beta"/>
    <property type="match status" value="1"/>
</dbReference>
<evidence type="ECO:0000313" key="24">
    <source>
        <dbReference type="Ensembl" id="ENSAMEP00000043984.1"/>
    </source>
</evidence>
<evidence type="ECO:0000256" key="20">
    <source>
        <dbReference type="SAM" id="Coils"/>
    </source>
</evidence>
<comment type="cofactor">
    <cofactor evidence="19">
        <name>Ca(2+)</name>
        <dbReference type="ChEBI" id="CHEBI:29108"/>
    </cofactor>
    <text evidence="19">Binds 1 Ca(2+) ion per subunit.</text>
</comment>
<dbReference type="GO" id="GO:0005516">
    <property type="term" value="F:calmodulin binding"/>
    <property type="evidence" value="ECO:0007669"/>
    <property type="project" value="TreeGrafter"/>
</dbReference>
<reference evidence="24 25" key="1">
    <citation type="journal article" date="2010" name="Nature">
        <title>The sequence and de novo assembly of the giant panda genome.</title>
        <authorList>
            <person name="Li R."/>
            <person name="Fan W."/>
            <person name="Tian G."/>
            <person name="Zhu H."/>
            <person name="He L."/>
            <person name="Cai J."/>
            <person name="Huang Q."/>
            <person name="Cai Q."/>
            <person name="Li B."/>
            <person name="Bai Y."/>
            <person name="Zhang Z."/>
            <person name="Zhang Y."/>
            <person name="Wang W."/>
            <person name="Li J."/>
            <person name="Wei F."/>
            <person name="Li H."/>
            <person name="Jian M."/>
            <person name="Li J."/>
            <person name="Zhang Z."/>
            <person name="Nielsen R."/>
            <person name="Li D."/>
            <person name="Gu W."/>
            <person name="Yang Z."/>
            <person name="Xuan Z."/>
            <person name="Ryder O.A."/>
            <person name="Leung F.C."/>
            <person name="Zhou Y."/>
            <person name="Cao J."/>
            <person name="Sun X."/>
            <person name="Fu Y."/>
            <person name="Fang X."/>
            <person name="Guo X."/>
            <person name="Wang B."/>
            <person name="Hou R."/>
            <person name="Shen F."/>
            <person name="Mu B."/>
            <person name="Ni P."/>
            <person name="Lin R."/>
            <person name="Qian W."/>
            <person name="Wang G."/>
            <person name="Yu C."/>
            <person name="Nie W."/>
            <person name="Wang J."/>
            <person name="Wu Z."/>
            <person name="Liang H."/>
            <person name="Min J."/>
            <person name="Wu Q."/>
            <person name="Cheng S."/>
            <person name="Ruan J."/>
            <person name="Wang M."/>
            <person name="Shi Z."/>
            <person name="Wen M."/>
            <person name="Liu B."/>
            <person name="Ren X."/>
            <person name="Zheng H."/>
            <person name="Dong D."/>
            <person name="Cook K."/>
            <person name="Shan G."/>
            <person name="Zhang H."/>
            <person name="Kosiol C."/>
            <person name="Xie X."/>
            <person name="Lu Z."/>
            <person name="Zheng H."/>
            <person name="Li Y."/>
            <person name="Steiner C.C."/>
            <person name="Lam T.T."/>
            <person name="Lin S."/>
            <person name="Zhang Q."/>
            <person name="Li G."/>
            <person name="Tian J."/>
            <person name="Gong T."/>
            <person name="Liu H."/>
            <person name="Zhang D."/>
            <person name="Fang L."/>
            <person name="Ye C."/>
            <person name="Zhang J."/>
            <person name="Hu W."/>
            <person name="Xu A."/>
            <person name="Ren Y."/>
            <person name="Zhang G."/>
            <person name="Bruford M.W."/>
            <person name="Li Q."/>
            <person name="Ma L."/>
            <person name="Guo Y."/>
            <person name="An N."/>
            <person name="Hu Y."/>
            <person name="Zheng Y."/>
            <person name="Shi Y."/>
            <person name="Li Z."/>
            <person name="Liu Q."/>
            <person name="Chen Y."/>
            <person name="Zhao J."/>
            <person name="Qu N."/>
            <person name="Zhao S."/>
            <person name="Tian F."/>
            <person name="Wang X."/>
            <person name="Wang H."/>
            <person name="Xu L."/>
            <person name="Liu X."/>
            <person name="Vinar T."/>
            <person name="Wang Y."/>
            <person name="Lam T.W."/>
            <person name="Yiu S.M."/>
            <person name="Liu S."/>
            <person name="Zhang H."/>
            <person name="Li D."/>
            <person name="Huang Y."/>
            <person name="Wang X."/>
            <person name="Yang G."/>
            <person name="Jiang Z."/>
            <person name="Wang J."/>
            <person name="Qin N."/>
            <person name="Li L."/>
            <person name="Li J."/>
            <person name="Bolund L."/>
            <person name="Kristiansen K."/>
            <person name="Wong G.K."/>
            <person name="Olson M."/>
            <person name="Zhang X."/>
            <person name="Li S."/>
            <person name="Yang H."/>
            <person name="Wang J."/>
            <person name="Wang J."/>
        </authorList>
    </citation>
    <scope>NUCLEOTIDE SEQUENCE [LARGE SCALE GENOMIC DNA]</scope>
</reference>
<dbReference type="Pfam" id="PF00168">
    <property type="entry name" value="C2"/>
    <property type="match status" value="1"/>
</dbReference>
<dbReference type="Gene3D" id="2.60.40.150">
    <property type="entry name" value="C2 domain"/>
    <property type="match status" value="1"/>
</dbReference>
<comment type="catalytic activity">
    <reaction evidence="14">
        <text>a 1,2-diacyl-sn-glycero-3-phospho-(1D-myo-inositol-4,5-bisphosphate) + H2O = 1D-myo-inositol 1,4,5-trisphosphate + a 1,2-diacyl-sn-glycerol + H(+)</text>
        <dbReference type="Rhea" id="RHEA:33179"/>
        <dbReference type="ChEBI" id="CHEBI:15377"/>
        <dbReference type="ChEBI" id="CHEBI:15378"/>
        <dbReference type="ChEBI" id="CHEBI:17815"/>
        <dbReference type="ChEBI" id="CHEBI:58456"/>
        <dbReference type="ChEBI" id="CHEBI:203600"/>
        <dbReference type="EC" id="3.1.4.11"/>
    </reaction>
    <physiologicalReaction direction="left-to-right" evidence="14">
        <dbReference type="Rhea" id="RHEA:33180"/>
    </physiologicalReaction>
</comment>
<evidence type="ECO:0000256" key="6">
    <source>
        <dbReference type="ARBA" id="ARBA00022801"/>
    </source>
</evidence>
<feature type="binding site" evidence="19">
    <location>
        <position position="416"/>
    </location>
    <ligand>
        <name>Ca(2+)</name>
        <dbReference type="ChEBI" id="CHEBI:29108"/>
    </ligand>
</feature>
<evidence type="ECO:0000256" key="1">
    <source>
        <dbReference type="ARBA" id="ARBA00004123"/>
    </source>
</evidence>
<dbReference type="GO" id="GO:0005634">
    <property type="term" value="C:nucleus"/>
    <property type="evidence" value="ECO:0007669"/>
    <property type="project" value="UniProtKB-SubCell"/>
</dbReference>
<dbReference type="Gene3D" id="3.20.20.190">
    <property type="entry name" value="Phosphatidylinositol (PI) phosphodiesterase"/>
    <property type="match status" value="1"/>
</dbReference>
<evidence type="ECO:0000256" key="3">
    <source>
        <dbReference type="ARBA" id="ARBA00004496"/>
    </source>
</evidence>
<feature type="domain" description="C2" evidence="22">
    <location>
        <begin position="710"/>
        <end position="836"/>
    </location>
</feature>
<keyword evidence="19" id="KW-0479">Metal-binding</keyword>
<organism evidence="24 25">
    <name type="scientific">Ailuropoda melanoleuca</name>
    <name type="common">Giant panda</name>
    <dbReference type="NCBI Taxonomy" id="9646"/>
    <lineage>
        <taxon>Eukaryota</taxon>
        <taxon>Metazoa</taxon>
        <taxon>Chordata</taxon>
        <taxon>Craniata</taxon>
        <taxon>Vertebrata</taxon>
        <taxon>Euteleostomi</taxon>
        <taxon>Mammalia</taxon>
        <taxon>Eutheria</taxon>
        <taxon>Laurasiatheria</taxon>
        <taxon>Carnivora</taxon>
        <taxon>Caniformia</taxon>
        <taxon>Ursidae</taxon>
        <taxon>Ailuropoda</taxon>
    </lineage>
</organism>
<dbReference type="SUPFAM" id="SSF69989">
    <property type="entry name" value="C-terminal domain of PLC-beta"/>
    <property type="match status" value="1"/>
</dbReference>
<dbReference type="PROSITE" id="PS50008">
    <property type="entry name" value="PIPLC_Y_DOMAIN"/>
    <property type="match status" value="1"/>
</dbReference>
<dbReference type="GeneTree" id="ENSGT00940000160539"/>
<dbReference type="EC" id="3.1.4.11" evidence="17"/>
<comment type="subcellular location">
    <subcellularLocation>
        <location evidence="3">Cytoplasm</location>
    </subcellularLocation>
    <subcellularLocation>
        <location evidence="2">Membrane</location>
    </subcellularLocation>
    <subcellularLocation>
        <location evidence="1">Nucleus</location>
    </subcellularLocation>
</comment>
<dbReference type="Pfam" id="PF22631">
    <property type="entry name" value="PLCB1-4-like_EFh"/>
    <property type="match status" value="1"/>
</dbReference>
<evidence type="ECO:0000256" key="2">
    <source>
        <dbReference type="ARBA" id="ARBA00004370"/>
    </source>
</evidence>
<reference evidence="24" key="2">
    <citation type="submission" date="2025-08" db="UniProtKB">
        <authorList>
            <consortium name="Ensembl"/>
        </authorList>
    </citation>
    <scope>IDENTIFICATION</scope>
</reference>
<dbReference type="InterPro" id="IPR000008">
    <property type="entry name" value="C2_dom"/>
</dbReference>
<dbReference type="InterPro" id="IPR053945">
    <property type="entry name" value="PLCB1-4-like_EFh"/>
</dbReference>
<dbReference type="FunFam" id="2.30.29.240:FF:000005">
    <property type="entry name" value="1-phosphatidylinositol 4,5-bisphosphate phosphodiesterase"/>
    <property type="match status" value="1"/>
</dbReference>
<feature type="active site" evidence="18">
    <location>
        <position position="382"/>
    </location>
</feature>
<dbReference type="FunFam" id="1.10.238.10:FF:000048">
    <property type="entry name" value="1-phosphatidylinositol 4,5-bisphosphate phosphodiesterase"/>
    <property type="match status" value="1"/>
</dbReference>
<feature type="binding site" evidence="19">
    <location>
        <position position="367"/>
    </location>
    <ligand>
        <name>Ca(2+)</name>
        <dbReference type="ChEBI" id="CHEBI:29108"/>
    </ligand>
</feature>
<comment type="catalytic activity">
    <reaction evidence="15">
        <text>a 1,2-diacyl-sn-glycero-3-phospho-(1D-myo-inositol) + H2O = 1D-myo-inositol 1-phosphate + a 1,2-diacyl-sn-glycerol + H(+)</text>
        <dbReference type="Rhea" id="RHEA:43484"/>
        <dbReference type="ChEBI" id="CHEBI:15377"/>
        <dbReference type="ChEBI" id="CHEBI:15378"/>
        <dbReference type="ChEBI" id="CHEBI:17815"/>
        <dbReference type="ChEBI" id="CHEBI:57880"/>
        <dbReference type="ChEBI" id="CHEBI:58433"/>
    </reaction>
    <physiologicalReaction direction="left-to-right" evidence="15">
        <dbReference type="Rhea" id="RHEA:43485"/>
    </physiologicalReaction>
</comment>
<gene>
    <name evidence="24" type="primary">PLCB3</name>
</gene>
<dbReference type="InterPro" id="IPR016280">
    <property type="entry name" value="PLC-beta"/>
</dbReference>
<feature type="region of interest" description="Disordered" evidence="21">
    <location>
        <begin position="888"/>
        <end position="950"/>
    </location>
</feature>
<dbReference type="Gene3D" id="1.10.238.10">
    <property type="entry name" value="EF-hand"/>
    <property type="match status" value="1"/>
</dbReference>
<dbReference type="InterPro" id="IPR011992">
    <property type="entry name" value="EF-hand-dom_pair"/>
</dbReference>
<keyword evidence="11" id="KW-0472">Membrane</keyword>
<dbReference type="Pfam" id="PF17787">
    <property type="entry name" value="PH_14"/>
    <property type="match status" value="1"/>
</dbReference>
<dbReference type="GO" id="GO:0016020">
    <property type="term" value="C:membrane"/>
    <property type="evidence" value="ECO:0007669"/>
    <property type="project" value="UniProtKB-SubCell"/>
</dbReference>
<keyword evidence="9" id="KW-0007">Acetylation</keyword>
<dbReference type="InterPro" id="IPR042531">
    <property type="entry name" value="PLC-beta_C_sf"/>
</dbReference>
<evidence type="ECO:0000256" key="9">
    <source>
        <dbReference type="ARBA" id="ARBA00022990"/>
    </source>
</evidence>
<dbReference type="CDD" id="cd16210">
    <property type="entry name" value="EFh_PI-PLCbeta3"/>
    <property type="match status" value="1"/>
</dbReference>
<dbReference type="FunFam" id="1.20.1230.10:FF:000003">
    <property type="entry name" value="1-phosphatidylinositol 4,5-bisphosphate phosphodiesterase"/>
    <property type="match status" value="1"/>
</dbReference>
<keyword evidence="5" id="KW-0597">Phosphoprotein</keyword>
<evidence type="ECO:0000256" key="7">
    <source>
        <dbReference type="ARBA" id="ARBA00022837"/>
    </source>
</evidence>
<keyword evidence="20" id="KW-0175">Coiled coil</keyword>
<dbReference type="AlphaFoldDB" id="A0A7N5KTK0"/>
<dbReference type="PIRSF" id="PIRSF000956">
    <property type="entry name" value="PLC-beta"/>
    <property type="match status" value="1"/>
</dbReference>
<evidence type="ECO:0000313" key="25">
    <source>
        <dbReference type="Proteomes" id="UP000008912"/>
    </source>
</evidence>
<dbReference type="GO" id="GO:0005509">
    <property type="term" value="F:calcium ion binding"/>
    <property type="evidence" value="ECO:0007669"/>
    <property type="project" value="UniProtKB-UniRule"/>
</dbReference>
<dbReference type="GO" id="GO:0005829">
    <property type="term" value="C:cytosol"/>
    <property type="evidence" value="ECO:0007669"/>
    <property type="project" value="UniProtKB-ARBA"/>
</dbReference>
<dbReference type="InterPro" id="IPR014815">
    <property type="entry name" value="PLC-beta_C"/>
</dbReference>
<dbReference type="GO" id="GO:0046488">
    <property type="term" value="P:phosphatidylinositol metabolic process"/>
    <property type="evidence" value="ECO:0007669"/>
    <property type="project" value="TreeGrafter"/>
</dbReference>
<dbReference type="GO" id="GO:0048015">
    <property type="term" value="P:phosphatidylinositol-mediated signaling"/>
    <property type="evidence" value="ECO:0007669"/>
    <property type="project" value="TreeGrafter"/>
</dbReference>
<dbReference type="GO" id="GO:0051209">
    <property type="term" value="P:release of sequestered calcium ion into cytosol"/>
    <property type="evidence" value="ECO:0007669"/>
    <property type="project" value="TreeGrafter"/>
</dbReference>
<dbReference type="SMART" id="SM00239">
    <property type="entry name" value="C2"/>
    <property type="match status" value="1"/>
</dbReference>
<dbReference type="Pfam" id="PF00388">
    <property type="entry name" value="PI-PLC-X"/>
    <property type="match status" value="1"/>
</dbReference>
<evidence type="ECO:0000256" key="14">
    <source>
        <dbReference type="ARBA" id="ARBA00023674"/>
    </source>
</evidence>
<feature type="compositionally biased region" description="Low complexity" evidence="21">
    <location>
        <begin position="928"/>
        <end position="938"/>
    </location>
</feature>
<sequence length="1221" mass="137848">MRLHLHSPAETLGWMARGNRGHSPHSLTPAVPCRPQEASSRNLVTLRVDSNGFFLYWTGPNMEVDTLDISSIRDTRTGRYARLPKDPKIREVLGFGGPDARLEEKLMTVVAGPDPVNTTFLNFMAVQDDTAKVWTEELFKLAMNILAQNASRNTFLRKAYTKLKLQVNQDGRIPVKNILKMFSADKKRVETALESCGLNFNRSESIRPDEFSLEIFERFLNKLCLRPDIDKILLEIGAKGKPYLTLEQLMDFINQKQRDPRLNEVLYPPLRPSQARLLIEKYEPNQQFLERDQMSMEGFSRYLGGEENGILPLEALDLSTDMTQPLSAYFINSSHNTYLTAGQLAGTSSVEMYRQALLWGCRCVELDVWKGRPPEEEPFITHGFTMTTEVPLRDVLEAIAETAFKTSPYPVILSFENHVDSAKQQAKMAEYCRSIFGDALLIDPLDKYPLAPGVSLPSPQDLMGRILVKNKKRHRPSTGVPNSSVRKRPLEQSNSALSESSAATEPSSPQLGSPSSDSCPGLSNGEEVGPEKPSLEPQKSLGEDGLPRGPDALGSADREDEEEEEEEEEQTDPKKPTTDEGTASSEVNATEEMSTLVNYIEPVKFKSFEAARKRNKCFEMSSFVETKAMEQLTKSPMEFVEYNKQQLSRIYPKGTRVDSSNYMPQLFWNVGCQLVALNFQTLDVAMQLNAGVFEYNGRSGYLLKPEFMRRPDKSFDPFTEVIVDGIVANALRVKVISGQFLSDRKVGIYVEVDIFGLPVDTRRKYRTRTSQGNSFNPVWDEEPFDFPKVVLPTLASLRIAAFEEGGKFVGHRILPVSAIRSGYHYICLRNEANQPLCLPALLIYTEASDYIPDDHQDYAEALINPIKHVSLMDQRAKQLAALIGESEAQASPETCQETQSQQLGSQLTPNPTPSPLDTSPRRPPGPATSPTSPSLSSPEVAPTPLDELRGHKALVKLRSRQERELRELHKKHQRKAVALTRRLLDGLAQARAEGRCRQRPGVLSGENEKEEEEEVRRYQEFQKRQVQSLLELREAQADTEAERRLEHLRQAQQRLREIVLDFHTTQFKRLKEMNEREKKELQKILDRKRHNSISEAKTREKHKKEAELTEINRRHITESVNSIRRLEEAQKQRHERLVAGQQQVLQQLAEEEPKLLAQLAQECQEQRARLPQEIRRSLLGDTPEGLGDGHLVACASNGHAPGSGGHLSGADSESQEENTKL</sequence>
<dbReference type="Gene3D" id="1.20.1230.10">
    <property type="entry name" value="Phospholipase C beta, distal C-terminal domain"/>
    <property type="match status" value="1"/>
</dbReference>
<dbReference type="FunFam" id="2.60.40.150:FF:000008">
    <property type="entry name" value="1-phosphatidylinositol 4,5-bisphosphate phosphodiesterase"/>
    <property type="match status" value="1"/>
</dbReference>
<dbReference type="SUPFAM" id="SSF51695">
    <property type="entry name" value="PLC-like phosphodiesterases"/>
    <property type="match status" value="1"/>
</dbReference>
<dbReference type="GO" id="GO:0016042">
    <property type="term" value="P:lipid catabolic process"/>
    <property type="evidence" value="ECO:0007669"/>
    <property type="project" value="UniProtKB-KW"/>
</dbReference>
<reference evidence="24" key="3">
    <citation type="submission" date="2025-09" db="UniProtKB">
        <authorList>
            <consortium name="Ensembl"/>
        </authorList>
    </citation>
    <scope>IDENTIFICATION</scope>
</reference>
<evidence type="ECO:0000256" key="16">
    <source>
        <dbReference type="ARBA" id="ARBA00057993"/>
    </source>
</evidence>
<dbReference type="SUPFAM" id="SSF50729">
    <property type="entry name" value="PH domain-like"/>
    <property type="match status" value="1"/>
</dbReference>
<feature type="compositionally biased region" description="Low complexity" evidence="21">
    <location>
        <begin position="491"/>
        <end position="518"/>
    </location>
</feature>
<feature type="domain" description="PI-PLC Y-box" evidence="23">
    <location>
        <begin position="593"/>
        <end position="709"/>
    </location>
</feature>
<evidence type="ECO:0000256" key="18">
    <source>
        <dbReference type="PIRSR" id="PIRSR000956-1"/>
    </source>
</evidence>
<evidence type="ECO:0000256" key="21">
    <source>
        <dbReference type="SAM" id="MobiDB-lite"/>
    </source>
</evidence>
<evidence type="ECO:0000256" key="8">
    <source>
        <dbReference type="ARBA" id="ARBA00022963"/>
    </source>
</evidence>
<evidence type="ECO:0000259" key="22">
    <source>
        <dbReference type="PROSITE" id="PS50004"/>
    </source>
</evidence>
<dbReference type="Proteomes" id="UP000008912">
    <property type="component" value="Unassembled WGS sequence"/>
</dbReference>
<dbReference type="SMART" id="SM00149">
    <property type="entry name" value="PLCYc"/>
    <property type="match status" value="1"/>
</dbReference>
<evidence type="ECO:0000256" key="12">
    <source>
        <dbReference type="ARBA" id="ARBA00023224"/>
    </source>
</evidence>
<dbReference type="SUPFAM" id="SSF47473">
    <property type="entry name" value="EF-hand"/>
    <property type="match status" value="1"/>
</dbReference>
<keyword evidence="7 19" id="KW-0106">Calcium</keyword>
<evidence type="ECO:0000256" key="11">
    <source>
        <dbReference type="ARBA" id="ARBA00023136"/>
    </source>
</evidence>
<evidence type="ECO:0000256" key="10">
    <source>
        <dbReference type="ARBA" id="ARBA00023098"/>
    </source>
</evidence>
<feature type="compositionally biased region" description="Polar residues" evidence="21">
    <location>
        <begin position="579"/>
        <end position="590"/>
    </location>
</feature>
<dbReference type="CDD" id="cd08625">
    <property type="entry name" value="PI-PLCc_beta3"/>
    <property type="match status" value="1"/>
</dbReference>
<feature type="active site" evidence="18">
    <location>
        <position position="335"/>
    </location>
</feature>
<keyword evidence="8 17" id="KW-0442">Lipid degradation</keyword>
<keyword evidence="13" id="KW-0539">Nucleus</keyword>
<feature type="compositionally biased region" description="Polar residues" evidence="21">
    <location>
        <begin position="888"/>
        <end position="909"/>
    </location>
</feature>
<dbReference type="Pfam" id="PF08703">
    <property type="entry name" value="PLC-beta_C"/>
    <property type="match status" value="1"/>
</dbReference>
<keyword evidence="12 17" id="KW-0807">Transducer</keyword>
<dbReference type="InterPro" id="IPR001711">
    <property type="entry name" value="PLipase_C_Pinositol-sp_Y"/>
</dbReference>
<feature type="region of interest" description="Disordered" evidence="21">
    <location>
        <begin position="1179"/>
        <end position="1221"/>
    </location>
</feature>
<dbReference type="InterPro" id="IPR035892">
    <property type="entry name" value="C2_domain_sf"/>
</dbReference>
<feature type="region of interest" description="Disordered" evidence="21">
    <location>
        <begin position="14"/>
        <end position="34"/>
    </location>
</feature>
<evidence type="ECO:0000256" key="15">
    <source>
        <dbReference type="ARBA" id="ARBA00023726"/>
    </source>
</evidence>
<dbReference type="InterPro" id="IPR000909">
    <property type="entry name" value="PLipase_C_PInositol-sp_X_dom"/>
</dbReference>
<proteinExistence type="predicted"/>
<feature type="compositionally biased region" description="Acidic residues" evidence="21">
    <location>
        <begin position="558"/>
        <end position="570"/>
    </location>
</feature>
<evidence type="ECO:0000256" key="5">
    <source>
        <dbReference type="ARBA" id="ARBA00022553"/>
    </source>
</evidence>
<dbReference type="CDD" id="cd00275">
    <property type="entry name" value="C2_PLC_like"/>
    <property type="match status" value="1"/>
</dbReference>
<evidence type="ECO:0000256" key="4">
    <source>
        <dbReference type="ARBA" id="ARBA00022490"/>
    </source>
</evidence>
<dbReference type="PROSITE" id="PS50007">
    <property type="entry name" value="PIPLC_X_DOMAIN"/>
    <property type="match status" value="1"/>
</dbReference>
<dbReference type="Pfam" id="PF00387">
    <property type="entry name" value="PI-PLC-Y"/>
    <property type="match status" value="1"/>
</dbReference>
<keyword evidence="4" id="KW-0963">Cytoplasm</keyword>
<dbReference type="GO" id="GO:0004435">
    <property type="term" value="F:phosphatidylinositol-4,5-bisphosphate phospholipase C activity"/>
    <property type="evidence" value="ECO:0007669"/>
    <property type="project" value="UniProtKB-UniRule"/>
</dbReference>
<keyword evidence="10 17" id="KW-0443">Lipid metabolism</keyword>
<dbReference type="PROSITE" id="PS50004">
    <property type="entry name" value="C2"/>
    <property type="match status" value="1"/>
</dbReference>
<protein>
    <recommendedName>
        <fullName evidence="17">1-phosphatidylinositol 4,5-bisphosphate phosphodiesterase</fullName>
        <ecNumber evidence="17">3.1.4.11</ecNumber>
    </recommendedName>
</protein>
<evidence type="ECO:0000256" key="19">
    <source>
        <dbReference type="PIRSR" id="PIRSR000956-2"/>
    </source>
</evidence>
<dbReference type="GO" id="GO:0007186">
    <property type="term" value="P:G protein-coupled receptor signaling pathway"/>
    <property type="evidence" value="ECO:0007669"/>
    <property type="project" value="TreeGrafter"/>
</dbReference>
<feature type="coiled-coil region" evidence="20">
    <location>
        <begin position="1060"/>
        <end position="1151"/>
    </location>
</feature>
<dbReference type="SUPFAM" id="SSF49562">
    <property type="entry name" value="C2 domain (Calcium/lipid-binding domain, CaLB)"/>
    <property type="match status" value="1"/>
</dbReference>
<dbReference type="PANTHER" id="PTHR10336:SF11">
    <property type="entry name" value="1-PHOSPHATIDYLINOSITOL 4,5-BISPHOSPHATE PHOSPHODIESTERASE BETA-3"/>
    <property type="match status" value="1"/>
</dbReference>
<evidence type="ECO:0000256" key="13">
    <source>
        <dbReference type="ARBA" id="ARBA00023242"/>
    </source>
</evidence>
<feature type="binding site" evidence="19">
    <location>
        <position position="365"/>
    </location>
    <ligand>
        <name>Ca(2+)</name>
        <dbReference type="ChEBI" id="CHEBI:29108"/>
    </ligand>
</feature>
<evidence type="ECO:0000256" key="17">
    <source>
        <dbReference type="PIRNR" id="PIRNR000956"/>
    </source>
</evidence>
<dbReference type="Ensembl" id="ENSAMET00000047676.1">
    <property type="protein sequence ID" value="ENSAMEP00000043984.1"/>
    <property type="gene ID" value="ENSAMEG00000017993.2"/>
</dbReference>
<feature type="binding site" evidence="19">
    <location>
        <position position="336"/>
    </location>
    <ligand>
        <name>Ca(2+)</name>
        <dbReference type="ChEBI" id="CHEBI:29108"/>
    </ligand>
</feature>
<comment type="function">
    <text evidence="16">Catalyzes the production of the second messenger molecules diacylglycerol (DAG) and inositol 1,4,5-trisphosphate (IP3). Key transducer of G protein-coupled receptor signaling: activated by G(q)/G(11) G alpha proteins downstream of G protein-coupled receptors activation. In neutrophils, participates in a phospholipase C-activating N-formyl peptide-activated GPCR (G protein-coupled receptor) signaling pathway by promoting RASGRP4 activation by DAG, to promote neutrophil functional responses.</text>
</comment>
<dbReference type="PANTHER" id="PTHR10336">
    <property type="entry name" value="PHOSPHOINOSITIDE-SPECIFIC PHOSPHOLIPASE C FAMILY PROTEIN"/>
    <property type="match status" value="1"/>
</dbReference>
<keyword evidence="6 17" id="KW-0378">Hydrolase</keyword>
<dbReference type="InterPro" id="IPR017946">
    <property type="entry name" value="PLC-like_Pdiesterase_TIM-brl"/>
</dbReference>
<dbReference type="PRINTS" id="PR00390">
    <property type="entry name" value="PHPHLIPASEC"/>
</dbReference>
<dbReference type="Gene3D" id="2.30.29.240">
    <property type="match status" value="1"/>
</dbReference>
<feature type="region of interest" description="Disordered" evidence="21">
    <location>
        <begin position="469"/>
        <end position="590"/>
    </location>
</feature>
<dbReference type="SMART" id="SM00148">
    <property type="entry name" value="PLCXc"/>
    <property type="match status" value="1"/>
</dbReference>
<dbReference type="InterPro" id="IPR037862">
    <property type="entry name" value="PLC-beta_PH"/>
</dbReference>
<evidence type="ECO:0000259" key="23">
    <source>
        <dbReference type="PROSITE" id="PS50008"/>
    </source>
</evidence>
<accession>A0A7N5KTK0</accession>
<name>A0A7N5KTK0_AILME</name>